<dbReference type="EMBL" id="JAACJJ010000016">
    <property type="protein sequence ID" value="KAF5324382.1"/>
    <property type="molecule type" value="Genomic_DNA"/>
</dbReference>
<dbReference type="PROSITE" id="PS50837">
    <property type="entry name" value="NACHT"/>
    <property type="match status" value="1"/>
</dbReference>
<feature type="compositionally biased region" description="Low complexity" evidence="2">
    <location>
        <begin position="16"/>
        <end position="28"/>
    </location>
</feature>
<keyword evidence="1" id="KW-0677">Repeat</keyword>
<accession>A0A8H5BLL5</accession>
<dbReference type="Pfam" id="PF24883">
    <property type="entry name" value="NPHP3_N"/>
    <property type="match status" value="1"/>
</dbReference>
<name>A0A8H5BLL5_9AGAR</name>
<proteinExistence type="predicted"/>
<dbReference type="AlphaFoldDB" id="A0A8H5BLL5"/>
<dbReference type="OrthoDB" id="5967843at2759"/>
<dbReference type="Gene3D" id="3.40.50.300">
    <property type="entry name" value="P-loop containing nucleotide triphosphate hydrolases"/>
    <property type="match status" value="1"/>
</dbReference>
<feature type="domain" description="NACHT" evidence="3">
    <location>
        <begin position="109"/>
        <end position="261"/>
    </location>
</feature>
<comment type="caution">
    <text evidence="4">The sequence shown here is derived from an EMBL/GenBank/DDBJ whole genome shotgun (WGS) entry which is preliminary data.</text>
</comment>
<dbReference type="PANTHER" id="PTHR10039:SF14">
    <property type="entry name" value="NACHT DOMAIN-CONTAINING PROTEIN"/>
    <property type="match status" value="1"/>
</dbReference>
<sequence>MEPNDMANPEHSSLQTTRQTTAITPTSSSAARAAILNNAQNSHIHNNTFVTKVTAGGPSLDVLFQRVASNAILNAGGRADEVRCHPGTREEVIGRIEKWGSGEDGQTSPMFWLSGPAGAGKTAIVQSIAERYDQRREPHANFFFFRADNSRSHASPLVATLLHQIILCYPSLRDPVATLLAANPLIFDSALDKQLFELIVAPLRDIQRSVPVFRPLILLIDGLDECASESQPSQQRILYAFDSVFEATEHPCPLRLLVACRDESQLQVAFNTIQSQCIRLYLDSNYSPDRDIRLFVNAQFEQIRKTHPLGRTLDATWPSIEDIDFIVEKSSGQFIYAATVMRFISDSAASPVLSLDRVQGTARLATKSPFSYLDAIYTYILSQAVDQEALIDILHARLFMTQLEQLAAKPRTPSHKAKFEDLLQIYKKKYTNTMILSCLADLTPIIHYSSKERKLLFHHASFPDYLLDRSRSKNYFVDLAEFNYKILPVVWQSINNEDSKNSPWPKFALLCLRSLQELPLGLMDLMASPDSVKHVWSQVSPKVRTVDDNIFRSVYNLCTRDDDVRHYRYICREWLGGLTLYGWVQLGSKPWRAYGSLKNIPFGQRYYSMMVMDGSHAHSYEEVHEIIDRMVTELSPKTDFDCGELGSWLKQTLDTGRAVDQIKQSYPKFLKGWISAAVGNNLSCEGLQDLPGAQRYLQMAYIDLLWAVAPDDANAAALCPETASDRAELGPWLNDLLHRIPREVGQTNLS</sequence>
<dbReference type="Proteomes" id="UP000567179">
    <property type="component" value="Unassembled WGS sequence"/>
</dbReference>
<organism evidence="4 5">
    <name type="scientific">Psilocybe cf. subviscida</name>
    <dbReference type="NCBI Taxonomy" id="2480587"/>
    <lineage>
        <taxon>Eukaryota</taxon>
        <taxon>Fungi</taxon>
        <taxon>Dikarya</taxon>
        <taxon>Basidiomycota</taxon>
        <taxon>Agaricomycotina</taxon>
        <taxon>Agaricomycetes</taxon>
        <taxon>Agaricomycetidae</taxon>
        <taxon>Agaricales</taxon>
        <taxon>Agaricineae</taxon>
        <taxon>Strophariaceae</taxon>
        <taxon>Psilocybe</taxon>
    </lineage>
</organism>
<keyword evidence="5" id="KW-1185">Reference proteome</keyword>
<evidence type="ECO:0000313" key="5">
    <source>
        <dbReference type="Proteomes" id="UP000567179"/>
    </source>
</evidence>
<evidence type="ECO:0000256" key="1">
    <source>
        <dbReference type="ARBA" id="ARBA00022737"/>
    </source>
</evidence>
<evidence type="ECO:0000256" key="2">
    <source>
        <dbReference type="SAM" id="MobiDB-lite"/>
    </source>
</evidence>
<feature type="region of interest" description="Disordered" evidence="2">
    <location>
        <begin position="1"/>
        <end position="28"/>
    </location>
</feature>
<evidence type="ECO:0000259" key="3">
    <source>
        <dbReference type="PROSITE" id="PS50837"/>
    </source>
</evidence>
<dbReference type="InterPro" id="IPR056884">
    <property type="entry name" value="NPHP3-like_N"/>
</dbReference>
<evidence type="ECO:0000313" key="4">
    <source>
        <dbReference type="EMBL" id="KAF5324382.1"/>
    </source>
</evidence>
<dbReference type="SUPFAM" id="SSF52540">
    <property type="entry name" value="P-loop containing nucleoside triphosphate hydrolases"/>
    <property type="match status" value="1"/>
</dbReference>
<dbReference type="InterPro" id="IPR027417">
    <property type="entry name" value="P-loop_NTPase"/>
</dbReference>
<dbReference type="InterPro" id="IPR007111">
    <property type="entry name" value="NACHT_NTPase"/>
</dbReference>
<gene>
    <name evidence="4" type="ORF">D9619_011165</name>
</gene>
<protein>
    <recommendedName>
        <fullName evidence="3">NACHT domain-containing protein</fullName>
    </recommendedName>
</protein>
<dbReference type="PANTHER" id="PTHR10039">
    <property type="entry name" value="AMELOGENIN"/>
    <property type="match status" value="1"/>
</dbReference>
<reference evidence="4 5" key="1">
    <citation type="journal article" date="2020" name="ISME J.">
        <title>Uncovering the hidden diversity of litter-decomposition mechanisms in mushroom-forming fungi.</title>
        <authorList>
            <person name="Floudas D."/>
            <person name="Bentzer J."/>
            <person name="Ahren D."/>
            <person name="Johansson T."/>
            <person name="Persson P."/>
            <person name="Tunlid A."/>
        </authorList>
    </citation>
    <scope>NUCLEOTIDE SEQUENCE [LARGE SCALE GENOMIC DNA]</scope>
    <source>
        <strain evidence="4 5">CBS 101986</strain>
    </source>
</reference>